<dbReference type="Pfam" id="PF15479">
    <property type="entry name" value="DUF4639"/>
    <property type="match status" value="1"/>
</dbReference>
<dbReference type="PANTHER" id="PTHR34438:SF1">
    <property type="entry name" value="CHROMOSOME 2 OPEN READING FRAME 81"/>
    <property type="match status" value="1"/>
</dbReference>
<accession>A0A484DC34</accession>
<sequence length="432" mass="48456">MPRSAAKSQAEKQRPKSSVPVNTPPTPDLKVEDIIPGRLTKAQWTDMLIREDADEAVAVIIEDVLNKVMERCLKLKMKRQLVPFSASWAKRYLTQILEQQILCLDEGEAPEESSKTEDSEPMPTSDAWVQGCVPVVNATPHPASPQEADIGQVPVQTEPRVDQPCNVMAQTNRSLKQSGKETNHKRHVRYECFKVHSPNPSTKIGLRKKQQVKLPPMSVPGKLLPPLSCSAEKEDVDVESKDWARSVYNHTTGSLYQHKSLQPIPRLDPSCLPRHCIFPQYEIVDSNYTKPNSKKASGLSKIEPRYNKKQAETGTSLKQLTSSKDQPAKFQRTNEADVRLKTLSPSRHRNEGIVSSQSLRLDTMVLAKGVSLLDPLAIENNPLKCYRPTQSTKLRPIRRDAAVPLFSVDQFTTGPPPQVTQLFQSKDCDFKM</sequence>
<dbReference type="Proteomes" id="UP000295070">
    <property type="component" value="Chromosome 5"/>
</dbReference>
<keyword evidence="3" id="KW-1185">Reference proteome</keyword>
<evidence type="ECO:0000313" key="3">
    <source>
        <dbReference type="Proteomes" id="UP000295070"/>
    </source>
</evidence>
<dbReference type="EMBL" id="SCKG01000005">
    <property type="protein sequence ID" value="TDH12675.1"/>
    <property type="molecule type" value="Genomic_DNA"/>
</dbReference>
<comment type="caution">
    <text evidence="2">The sequence shown here is derived from an EMBL/GenBank/DDBJ whole genome shotgun (WGS) entry which is preliminary data.</text>
</comment>
<evidence type="ECO:0000256" key="1">
    <source>
        <dbReference type="SAM" id="MobiDB-lite"/>
    </source>
</evidence>
<proteinExistence type="predicted"/>
<feature type="region of interest" description="Disordered" evidence="1">
    <location>
        <begin position="1"/>
        <end position="29"/>
    </location>
</feature>
<name>A0A484DC34_PERFV</name>
<protein>
    <submittedName>
        <fullName evidence="2">Uncharacterized protein</fullName>
    </submittedName>
</protein>
<dbReference type="InterPro" id="IPR028042">
    <property type="entry name" value="DUF4639"/>
</dbReference>
<feature type="compositionally biased region" description="Basic and acidic residues" evidence="1">
    <location>
        <begin position="302"/>
        <end position="311"/>
    </location>
</feature>
<feature type="compositionally biased region" description="Polar residues" evidence="1">
    <location>
        <begin position="312"/>
        <end position="325"/>
    </location>
</feature>
<gene>
    <name evidence="2" type="ORF">EPR50_G00049450</name>
</gene>
<reference evidence="2 3" key="1">
    <citation type="submission" date="2019-01" db="EMBL/GenBank/DDBJ databases">
        <title>A chromosome-scale genome assembly of the yellow perch, Perca flavescens.</title>
        <authorList>
            <person name="Feron R."/>
            <person name="Morvezen R."/>
            <person name="Bestin A."/>
            <person name="Haffray P."/>
            <person name="Klopp C."/>
            <person name="Zahm M."/>
            <person name="Cabau C."/>
            <person name="Roques C."/>
            <person name="Donnadieu C."/>
            <person name="Bouchez O."/>
            <person name="Christie M."/>
            <person name="Larson W."/>
            <person name="Guiguen Y."/>
        </authorList>
    </citation>
    <scope>NUCLEOTIDE SEQUENCE [LARGE SCALE GENOMIC DNA]</scope>
    <source>
        <strain evidence="2">YP-PL-M2</strain>
        <tissue evidence="2">Blood</tissue>
    </source>
</reference>
<evidence type="ECO:0000313" key="2">
    <source>
        <dbReference type="EMBL" id="TDH12675.1"/>
    </source>
</evidence>
<dbReference type="PANTHER" id="PTHR34438">
    <property type="entry name" value="SI:DKEY-97L20.6"/>
    <property type="match status" value="1"/>
</dbReference>
<dbReference type="STRING" id="8167.A0A484DC34"/>
<dbReference type="AlphaFoldDB" id="A0A484DC34"/>
<feature type="region of interest" description="Disordered" evidence="1">
    <location>
        <begin position="289"/>
        <end position="332"/>
    </location>
</feature>
<organism evidence="2 3">
    <name type="scientific">Perca flavescens</name>
    <name type="common">American yellow perch</name>
    <name type="synonym">Morone flavescens</name>
    <dbReference type="NCBI Taxonomy" id="8167"/>
    <lineage>
        <taxon>Eukaryota</taxon>
        <taxon>Metazoa</taxon>
        <taxon>Chordata</taxon>
        <taxon>Craniata</taxon>
        <taxon>Vertebrata</taxon>
        <taxon>Euteleostomi</taxon>
        <taxon>Actinopterygii</taxon>
        <taxon>Neopterygii</taxon>
        <taxon>Teleostei</taxon>
        <taxon>Neoteleostei</taxon>
        <taxon>Acanthomorphata</taxon>
        <taxon>Eupercaria</taxon>
        <taxon>Perciformes</taxon>
        <taxon>Percoidei</taxon>
        <taxon>Percidae</taxon>
        <taxon>Percinae</taxon>
        <taxon>Perca</taxon>
    </lineage>
</organism>